<dbReference type="SUPFAM" id="SSF52402">
    <property type="entry name" value="Adenine nucleotide alpha hydrolases-like"/>
    <property type="match status" value="1"/>
</dbReference>
<dbReference type="RefSeq" id="WP_307350927.1">
    <property type="nucleotide sequence ID" value="NZ_JAUSVS010000007.1"/>
</dbReference>
<keyword evidence="2" id="KW-1185">Reference proteome</keyword>
<proteinExistence type="predicted"/>
<dbReference type="EMBL" id="JAUSVS010000007">
    <property type="protein sequence ID" value="MDQ0465524.1"/>
    <property type="molecule type" value="Genomic_DNA"/>
</dbReference>
<protein>
    <submittedName>
        <fullName evidence="1">Nucleotide-binding universal stress UspA family protein</fullName>
    </submittedName>
</protein>
<evidence type="ECO:0000313" key="2">
    <source>
        <dbReference type="Proteomes" id="UP001228905"/>
    </source>
</evidence>
<dbReference type="Proteomes" id="UP001228905">
    <property type="component" value="Unassembled WGS sequence"/>
</dbReference>
<dbReference type="Gene3D" id="3.40.50.12370">
    <property type="match status" value="1"/>
</dbReference>
<evidence type="ECO:0000313" key="1">
    <source>
        <dbReference type="EMBL" id="MDQ0465524.1"/>
    </source>
</evidence>
<accession>A0ABU0IWW0</accession>
<organism evidence="1 2">
    <name type="scientific">Caulobacter ginsengisoli</name>
    <dbReference type="NCBI Taxonomy" id="400775"/>
    <lineage>
        <taxon>Bacteria</taxon>
        <taxon>Pseudomonadati</taxon>
        <taxon>Pseudomonadota</taxon>
        <taxon>Alphaproteobacteria</taxon>
        <taxon>Caulobacterales</taxon>
        <taxon>Caulobacteraceae</taxon>
        <taxon>Caulobacter</taxon>
    </lineage>
</organism>
<gene>
    <name evidence="1" type="ORF">QO010_003313</name>
</gene>
<sequence>MTYASLLTVVSGSADDQRAIELGGALAARHGALLRVLPAAPYVAASAWAGDFGGAIIAGELAEVMVRTQAEFVAATEIHVRTMAVAKGLEFGVGETGGRVQMAQAAVLPWQSLSQECPLADLTVIGQSAVRGEGPWTGLLGEALMEARAPVLIARQGCAADTGAAIVAWNGSLEAGRAVKAALPLLTLASRVIVAQSVEGEELESDRPDADRLAAHLRRSGVHEVSVWRRQSRHAAEDLITLSRELSVSLLVSGAYGHSRLRETFLGGVTQSLLRQEQGCDLLIAH</sequence>
<dbReference type="CDD" id="cd00293">
    <property type="entry name" value="USP-like"/>
    <property type="match status" value="1"/>
</dbReference>
<comment type="caution">
    <text evidence="1">The sequence shown here is derived from an EMBL/GenBank/DDBJ whole genome shotgun (WGS) entry which is preliminary data.</text>
</comment>
<name>A0ABU0IWW0_9CAUL</name>
<reference evidence="1 2" key="1">
    <citation type="submission" date="2023-07" db="EMBL/GenBank/DDBJ databases">
        <title>Genomic Encyclopedia of Type Strains, Phase IV (KMG-IV): sequencing the most valuable type-strain genomes for metagenomic binning, comparative biology and taxonomic classification.</title>
        <authorList>
            <person name="Goeker M."/>
        </authorList>
    </citation>
    <scope>NUCLEOTIDE SEQUENCE [LARGE SCALE GENOMIC DNA]</scope>
    <source>
        <strain evidence="1 2">DSM 18695</strain>
    </source>
</reference>